<reference evidence="2" key="1">
    <citation type="submission" date="2019-10" db="EMBL/GenBank/DDBJ databases">
        <authorList>
            <consortium name="DOE Joint Genome Institute"/>
            <person name="Kuo A."/>
            <person name="Miyauchi S."/>
            <person name="Kiss E."/>
            <person name="Drula E."/>
            <person name="Kohler A."/>
            <person name="Sanchez-Garcia M."/>
            <person name="Andreopoulos B."/>
            <person name="Barry K.W."/>
            <person name="Bonito G."/>
            <person name="Buee M."/>
            <person name="Carver A."/>
            <person name="Chen C."/>
            <person name="Cichocki N."/>
            <person name="Clum A."/>
            <person name="Culley D."/>
            <person name="Crous P.W."/>
            <person name="Fauchery L."/>
            <person name="Girlanda M."/>
            <person name="Hayes R."/>
            <person name="Keri Z."/>
            <person name="LaButti K."/>
            <person name="Lipzen A."/>
            <person name="Lombard V."/>
            <person name="Magnuson J."/>
            <person name="Maillard F."/>
            <person name="Morin E."/>
            <person name="Murat C."/>
            <person name="Nolan M."/>
            <person name="Ohm R."/>
            <person name="Pangilinan J."/>
            <person name="Pereira M."/>
            <person name="Perotto S."/>
            <person name="Peter M."/>
            <person name="Riley R."/>
            <person name="Sitrit Y."/>
            <person name="Stielow B."/>
            <person name="Szollosi G."/>
            <person name="Zifcakova L."/>
            <person name="Stursova M."/>
            <person name="Spatafora J.W."/>
            <person name="Tedersoo L."/>
            <person name="Vaario L.-M."/>
            <person name="Yamada A."/>
            <person name="Yan M."/>
            <person name="Wang P."/>
            <person name="Xu J."/>
            <person name="Bruns T."/>
            <person name="Baldrian P."/>
            <person name="Vilgalys R."/>
            <person name="Henrissat B."/>
            <person name="Grigoriev I.V."/>
            <person name="Hibbett D."/>
            <person name="Nagy L.G."/>
            <person name="Martin F.M."/>
        </authorList>
    </citation>
    <scope>NUCLEOTIDE SEQUENCE</scope>
    <source>
        <strain evidence="2">BED1</strain>
    </source>
</reference>
<dbReference type="EMBL" id="WHUW01000020">
    <property type="protein sequence ID" value="KAF8436902.1"/>
    <property type="molecule type" value="Genomic_DNA"/>
</dbReference>
<organism evidence="2 3">
    <name type="scientific">Boletus edulis BED1</name>
    <dbReference type="NCBI Taxonomy" id="1328754"/>
    <lineage>
        <taxon>Eukaryota</taxon>
        <taxon>Fungi</taxon>
        <taxon>Dikarya</taxon>
        <taxon>Basidiomycota</taxon>
        <taxon>Agaricomycotina</taxon>
        <taxon>Agaricomycetes</taxon>
        <taxon>Agaricomycetidae</taxon>
        <taxon>Boletales</taxon>
        <taxon>Boletineae</taxon>
        <taxon>Boletaceae</taxon>
        <taxon>Boletoideae</taxon>
        <taxon>Boletus</taxon>
    </lineage>
</organism>
<dbReference type="AlphaFoldDB" id="A0AAD4GCU5"/>
<dbReference type="Proteomes" id="UP001194468">
    <property type="component" value="Unassembled WGS sequence"/>
</dbReference>
<feature type="non-terminal residue" evidence="2">
    <location>
        <position position="106"/>
    </location>
</feature>
<evidence type="ECO:0000256" key="1">
    <source>
        <dbReference type="SAM" id="MobiDB-lite"/>
    </source>
</evidence>
<name>A0AAD4GCU5_BOLED</name>
<gene>
    <name evidence="2" type="ORF">L210DRAFT_3406375</name>
</gene>
<dbReference type="PANTHER" id="PTHR28139">
    <property type="entry name" value="UPF0768 PROTEIN YBL029C-A"/>
    <property type="match status" value="1"/>
</dbReference>
<evidence type="ECO:0000313" key="3">
    <source>
        <dbReference type="Proteomes" id="UP001194468"/>
    </source>
</evidence>
<dbReference type="PANTHER" id="PTHR28139:SF1">
    <property type="entry name" value="UPF0768 PROTEIN YBL029C-A"/>
    <property type="match status" value="1"/>
</dbReference>
<evidence type="ECO:0008006" key="4">
    <source>
        <dbReference type="Google" id="ProtNLM"/>
    </source>
</evidence>
<comment type="caution">
    <text evidence="2">The sequence shown here is derived from an EMBL/GenBank/DDBJ whole genome shotgun (WGS) entry which is preliminary data.</text>
</comment>
<evidence type="ECO:0000313" key="2">
    <source>
        <dbReference type="EMBL" id="KAF8436902.1"/>
    </source>
</evidence>
<reference evidence="2" key="2">
    <citation type="journal article" date="2020" name="Nat. Commun.">
        <title>Large-scale genome sequencing of mycorrhizal fungi provides insights into the early evolution of symbiotic traits.</title>
        <authorList>
            <person name="Miyauchi S."/>
            <person name="Kiss E."/>
            <person name="Kuo A."/>
            <person name="Drula E."/>
            <person name="Kohler A."/>
            <person name="Sanchez-Garcia M."/>
            <person name="Morin E."/>
            <person name="Andreopoulos B."/>
            <person name="Barry K.W."/>
            <person name="Bonito G."/>
            <person name="Buee M."/>
            <person name="Carver A."/>
            <person name="Chen C."/>
            <person name="Cichocki N."/>
            <person name="Clum A."/>
            <person name="Culley D."/>
            <person name="Crous P.W."/>
            <person name="Fauchery L."/>
            <person name="Girlanda M."/>
            <person name="Hayes R.D."/>
            <person name="Keri Z."/>
            <person name="LaButti K."/>
            <person name="Lipzen A."/>
            <person name="Lombard V."/>
            <person name="Magnuson J."/>
            <person name="Maillard F."/>
            <person name="Murat C."/>
            <person name="Nolan M."/>
            <person name="Ohm R.A."/>
            <person name="Pangilinan J."/>
            <person name="Pereira M.F."/>
            <person name="Perotto S."/>
            <person name="Peter M."/>
            <person name="Pfister S."/>
            <person name="Riley R."/>
            <person name="Sitrit Y."/>
            <person name="Stielow J.B."/>
            <person name="Szollosi G."/>
            <person name="Zifcakova L."/>
            <person name="Stursova M."/>
            <person name="Spatafora J.W."/>
            <person name="Tedersoo L."/>
            <person name="Vaario L.M."/>
            <person name="Yamada A."/>
            <person name="Yan M."/>
            <person name="Wang P."/>
            <person name="Xu J."/>
            <person name="Bruns T."/>
            <person name="Baldrian P."/>
            <person name="Vilgalys R."/>
            <person name="Dunand C."/>
            <person name="Henrissat B."/>
            <person name="Grigoriev I.V."/>
            <person name="Hibbett D."/>
            <person name="Nagy L.G."/>
            <person name="Martin F.M."/>
        </authorList>
    </citation>
    <scope>NUCLEOTIDE SEQUENCE</scope>
    <source>
        <strain evidence="2">BED1</strain>
    </source>
</reference>
<proteinExistence type="predicted"/>
<accession>A0AAD4GCU5</accession>
<feature type="region of interest" description="Disordered" evidence="1">
    <location>
        <begin position="76"/>
        <end position="106"/>
    </location>
</feature>
<protein>
    <recommendedName>
        <fullName evidence="4">Zinc-ribbon 15 domain-containing protein</fullName>
    </recommendedName>
</protein>
<sequence length="106" mass="11737">VGCPTRVSPDGNQGARICPRCHNGASSMFAAKSRKWVELCFVPLIPFKSRQVWMCGICQLQTDMQPGWEPPLVQPGYQHPNQYGSPPVGPQHYAKGYQPGYVSNGY</sequence>
<keyword evidence="3" id="KW-1185">Reference proteome</keyword>